<dbReference type="AlphaFoldDB" id="A0A4Y9VPQ1"/>
<dbReference type="InterPro" id="IPR016032">
    <property type="entry name" value="Sig_transdc_resp-reg_C-effctor"/>
</dbReference>
<dbReference type="CDD" id="cd00383">
    <property type="entry name" value="trans_reg_C"/>
    <property type="match status" value="1"/>
</dbReference>
<dbReference type="PANTHER" id="PTHR48111:SF37">
    <property type="entry name" value="RESPONSE REGULATOR PROTEIN CARR"/>
    <property type="match status" value="1"/>
</dbReference>
<keyword evidence="11" id="KW-1185">Reference proteome</keyword>
<feature type="domain" description="OmpR/PhoB-type" evidence="9">
    <location>
        <begin position="124"/>
        <end position="219"/>
    </location>
</feature>
<dbReference type="InterPro" id="IPR001789">
    <property type="entry name" value="Sig_transdc_resp-reg_receiver"/>
</dbReference>
<gene>
    <name evidence="10" type="ORF">C3Y98_09980</name>
</gene>
<dbReference type="CDD" id="cd19934">
    <property type="entry name" value="REC_OmpR_EcPhoP-like"/>
    <property type="match status" value="1"/>
</dbReference>
<evidence type="ECO:0000313" key="11">
    <source>
        <dbReference type="Proteomes" id="UP000297706"/>
    </source>
</evidence>
<dbReference type="InterPro" id="IPR039420">
    <property type="entry name" value="WalR-like"/>
</dbReference>
<organism evidence="10 11">
    <name type="scientific">Methylotenera oryzisoli</name>
    <dbReference type="NCBI Taxonomy" id="2080758"/>
    <lineage>
        <taxon>Bacteria</taxon>
        <taxon>Pseudomonadati</taxon>
        <taxon>Pseudomonadota</taxon>
        <taxon>Betaproteobacteria</taxon>
        <taxon>Nitrosomonadales</taxon>
        <taxon>Methylophilaceae</taxon>
        <taxon>Methylotenera</taxon>
    </lineage>
</organism>
<keyword evidence="4 7" id="KW-0238">DNA-binding</keyword>
<comment type="caution">
    <text evidence="10">The sequence shown here is derived from an EMBL/GenBank/DDBJ whole genome shotgun (WGS) entry which is preliminary data.</text>
</comment>
<evidence type="ECO:0000256" key="7">
    <source>
        <dbReference type="PROSITE-ProRule" id="PRU01091"/>
    </source>
</evidence>
<keyword evidence="5" id="KW-0804">Transcription</keyword>
<dbReference type="GO" id="GO:0000156">
    <property type="term" value="F:phosphorelay response regulator activity"/>
    <property type="evidence" value="ECO:0007669"/>
    <property type="project" value="TreeGrafter"/>
</dbReference>
<dbReference type="Gene3D" id="3.40.50.2300">
    <property type="match status" value="1"/>
</dbReference>
<reference evidence="10 11" key="1">
    <citation type="submission" date="2018-02" db="EMBL/GenBank/DDBJ databases">
        <title>A novel lanthanide dependent methylotroph, Methylotenera sp. La3113.</title>
        <authorList>
            <person name="Lv H."/>
            <person name="Tani A."/>
        </authorList>
    </citation>
    <scope>NUCLEOTIDE SEQUENCE [LARGE SCALE GENOMIC DNA]</scope>
    <source>
        <strain evidence="10 11">La3113</strain>
    </source>
</reference>
<dbReference type="OrthoDB" id="9802426at2"/>
<dbReference type="SMART" id="SM00862">
    <property type="entry name" value="Trans_reg_C"/>
    <property type="match status" value="1"/>
</dbReference>
<dbReference type="PANTHER" id="PTHR48111">
    <property type="entry name" value="REGULATOR OF RPOS"/>
    <property type="match status" value="1"/>
</dbReference>
<evidence type="ECO:0000256" key="2">
    <source>
        <dbReference type="ARBA" id="ARBA00023012"/>
    </source>
</evidence>
<evidence type="ECO:0000313" key="10">
    <source>
        <dbReference type="EMBL" id="TFW70632.1"/>
    </source>
</evidence>
<dbReference type="FunFam" id="3.40.50.2300:FF:000002">
    <property type="entry name" value="DNA-binding response regulator PhoP"/>
    <property type="match status" value="1"/>
</dbReference>
<keyword evidence="3" id="KW-0805">Transcription regulation</keyword>
<evidence type="ECO:0000256" key="5">
    <source>
        <dbReference type="ARBA" id="ARBA00023163"/>
    </source>
</evidence>
<dbReference type="Gene3D" id="1.10.10.10">
    <property type="entry name" value="Winged helix-like DNA-binding domain superfamily/Winged helix DNA-binding domain"/>
    <property type="match status" value="1"/>
</dbReference>
<dbReference type="InterPro" id="IPR036388">
    <property type="entry name" value="WH-like_DNA-bd_sf"/>
</dbReference>
<evidence type="ECO:0000256" key="1">
    <source>
        <dbReference type="ARBA" id="ARBA00022553"/>
    </source>
</evidence>
<feature type="modified residue" description="4-aspartylphosphate" evidence="6">
    <location>
        <position position="51"/>
    </location>
</feature>
<dbReference type="PROSITE" id="PS51755">
    <property type="entry name" value="OMPR_PHOB"/>
    <property type="match status" value="1"/>
</dbReference>
<dbReference type="Pfam" id="PF00072">
    <property type="entry name" value="Response_reg"/>
    <property type="match status" value="1"/>
</dbReference>
<dbReference type="SUPFAM" id="SSF52172">
    <property type="entry name" value="CheY-like"/>
    <property type="match status" value="1"/>
</dbReference>
<evidence type="ECO:0000256" key="3">
    <source>
        <dbReference type="ARBA" id="ARBA00023015"/>
    </source>
</evidence>
<dbReference type="InterPro" id="IPR001867">
    <property type="entry name" value="OmpR/PhoB-type_DNA-bd"/>
</dbReference>
<dbReference type="Proteomes" id="UP000297706">
    <property type="component" value="Unassembled WGS sequence"/>
</dbReference>
<evidence type="ECO:0000259" key="9">
    <source>
        <dbReference type="PROSITE" id="PS51755"/>
    </source>
</evidence>
<accession>A0A4Y9VPQ1</accession>
<protein>
    <submittedName>
        <fullName evidence="10">DNA-binding response regulator</fullName>
    </submittedName>
</protein>
<dbReference type="GO" id="GO:0000976">
    <property type="term" value="F:transcription cis-regulatory region binding"/>
    <property type="evidence" value="ECO:0007669"/>
    <property type="project" value="TreeGrafter"/>
</dbReference>
<keyword evidence="2" id="KW-0902">Two-component regulatory system</keyword>
<dbReference type="EMBL" id="PQVH01000012">
    <property type="protein sequence ID" value="TFW70632.1"/>
    <property type="molecule type" value="Genomic_DNA"/>
</dbReference>
<feature type="domain" description="Response regulatory" evidence="8">
    <location>
        <begin position="2"/>
        <end position="116"/>
    </location>
</feature>
<dbReference type="RefSeq" id="WP_135278437.1">
    <property type="nucleotide sequence ID" value="NZ_PQVH01000012.1"/>
</dbReference>
<evidence type="ECO:0000256" key="4">
    <source>
        <dbReference type="ARBA" id="ARBA00023125"/>
    </source>
</evidence>
<dbReference type="GO" id="GO:0032993">
    <property type="term" value="C:protein-DNA complex"/>
    <property type="evidence" value="ECO:0007669"/>
    <property type="project" value="TreeGrafter"/>
</dbReference>
<evidence type="ECO:0000259" key="8">
    <source>
        <dbReference type="PROSITE" id="PS50110"/>
    </source>
</evidence>
<dbReference type="GO" id="GO:0005829">
    <property type="term" value="C:cytosol"/>
    <property type="evidence" value="ECO:0007669"/>
    <property type="project" value="TreeGrafter"/>
</dbReference>
<dbReference type="InterPro" id="IPR011006">
    <property type="entry name" value="CheY-like_superfamily"/>
</dbReference>
<dbReference type="SMART" id="SM00448">
    <property type="entry name" value="REC"/>
    <property type="match status" value="1"/>
</dbReference>
<feature type="DNA-binding region" description="OmpR/PhoB-type" evidence="7">
    <location>
        <begin position="124"/>
        <end position="219"/>
    </location>
</feature>
<evidence type="ECO:0000256" key="6">
    <source>
        <dbReference type="PROSITE-ProRule" id="PRU00169"/>
    </source>
</evidence>
<sequence length="221" mass="24887">MRLLLVEDDPILGKQLQTSLQRAGYATDLATDGIEAEIQGKLEPYDLAILDLGLPKRNGLEILTHWRNAQINTPVIILTARGGWQDKVAGFNTGADDYVSKPFQIEELLARISAVLKRSMLNQASELHAAQFKLNEQTQTVIFGDGTQHNLTNVEFRLLRYFMLHPGHILSKSVLTEHVYEYDADKDSNVIEVYVNRLRQKIGSHLIQTRRGQGYVFGVSS</sequence>
<keyword evidence="1 6" id="KW-0597">Phosphoprotein</keyword>
<name>A0A4Y9VPQ1_9PROT</name>
<dbReference type="SUPFAM" id="SSF46894">
    <property type="entry name" value="C-terminal effector domain of the bipartite response regulators"/>
    <property type="match status" value="1"/>
</dbReference>
<proteinExistence type="predicted"/>
<dbReference type="Gene3D" id="6.10.250.690">
    <property type="match status" value="1"/>
</dbReference>
<dbReference type="GO" id="GO:0006355">
    <property type="term" value="P:regulation of DNA-templated transcription"/>
    <property type="evidence" value="ECO:0007669"/>
    <property type="project" value="InterPro"/>
</dbReference>
<dbReference type="Pfam" id="PF00486">
    <property type="entry name" value="Trans_reg_C"/>
    <property type="match status" value="1"/>
</dbReference>
<dbReference type="PROSITE" id="PS50110">
    <property type="entry name" value="RESPONSE_REGULATORY"/>
    <property type="match status" value="1"/>
</dbReference>